<evidence type="ECO:0000256" key="6">
    <source>
        <dbReference type="SAM" id="SignalP"/>
    </source>
</evidence>
<dbReference type="EMBL" id="PUEJ01000001">
    <property type="protein sequence ID" value="PRH89403.1"/>
    <property type="molecule type" value="Genomic_DNA"/>
</dbReference>
<evidence type="ECO:0000313" key="8">
    <source>
        <dbReference type="Proteomes" id="UP000237682"/>
    </source>
</evidence>
<evidence type="ECO:0000256" key="5">
    <source>
        <dbReference type="ARBA" id="ARBA00023237"/>
    </source>
</evidence>
<comment type="subcellular location">
    <subcellularLocation>
        <location evidence="1">Cell outer membrane</location>
    </subcellularLocation>
</comment>
<organism evidence="7 8">
    <name type="scientific">Labrys okinawensis</name>
    <dbReference type="NCBI Taxonomy" id="346911"/>
    <lineage>
        <taxon>Bacteria</taxon>
        <taxon>Pseudomonadati</taxon>
        <taxon>Pseudomonadota</taxon>
        <taxon>Alphaproteobacteria</taxon>
        <taxon>Hyphomicrobiales</taxon>
        <taxon>Xanthobacteraceae</taxon>
        <taxon>Labrys</taxon>
    </lineage>
</organism>
<protein>
    <recommendedName>
        <fullName evidence="9">MipA/OmpV family protein</fullName>
    </recommendedName>
</protein>
<sequence>MRSRVLPVLAFLGFAAGLSVLGSPSYAQQRSDYSVLNFSSQPGAGPDWIVTLGAGVQYGPTYEGASKTSVTVLPSDFDIRRAGEAPGWGAPDDAFSFSVFEGHGFAIGPAADFRGGRSRSDERDLAGVHTVPATLDAGLFIEYWLIENQLRARTEIRQALRAGQGLVADFSADWVQPYDAFTFSIGPRLSVGNGTYMRSSFGVTERDAVRNGLVVPYDPSAGVKAYGALASVSYQFSPAWKATLYDKYERLTGDAADSPVTKRFGSLNQNTVGLSLSYSFGLKFR</sequence>
<evidence type="ECO:0000256" key="3">
    <source>
        <dbReference type="ARBA" id="ARBA00022729"/>
    </source>
</evidence>
<evidence type="ECO:0000256" key="2">
    <source>
        <dbReference type="ARBA" id="ARBA00005722"/>
    </source>
</evidence>
<keyword evidence="4" id="KW-0472">Membrane</keyword>
<dbReference type="PANTHER" id="PTHR38776:SF1">
    <property type="entry name" value="MLTA-INTERACTING PROTEIN-RELATED"/>
    <property type="match status" value="1"/>
</dbReference>
<evidence type="ECO:0000256" key="1">
    <source>
        <dbReference type="ARBA" id="ARBA00004442"/>
    </source>
</evidence>
<evidence type="ECO:0000256" key="4">
    <source>
        <dbReference type="ARBA" id="ARBA00023136"/>
    </source>
</evidence>
<proteinExistence type="inferred from homology"/>
<dbReference type="Pfam" id="PF06629">
    <property type="entry name" value="MipA"/>
    <property type="match status" value="1"/>
</dbReference>
<dbReference type="OrthoDB" id="5462484at2"/>
<keyword evidence="3 6" id="KW-0732">Signal</keyword>
<dbReference type="PANTHER" id="PTHR38776">
    <property type="entry name" value="MLTA-INTERACTING PROTEIN-RELATED"/>
    <property type="match status" value="1"/>
</dbReference>
<evidence type="ECO:0000313" key="7">
    <source>
        <dbReference type="EMBL" id="PRH89403.1"/>
    </source>
</evidence>
<name>A0A2S9QJ84_9HYPH</name>
<dbReference type="AlphaFoldDB" id="A0A2S9QJ84"/>
<dbReference type="Proteomes" id="UP000237682">
    <property type="component" value="Unassembled WGS sequence"/>
</dbReference>
<comment type="caution">
    <text evidence="7">The sequence shown here is derived from an EMBL/GenBank/DDBJ whole genome shotgun (WGS) entry which is preliminary data.</text>
</comment>
<dbReference type="RefSeq" id="WP_105860366.1">
    <property type="nucleotide sequence ID" value="NZ_PUEJ01000001.1"/>
</dbReference>
<gene>
    <name evidence="7" type="ORF">C5L14_02130</name>
</gene>
<feature type="chain" id="PRO_5015473729" description="MipA/OmpV family protein" evidence="6">
    <location>
        <begin position="28"/>
        <end position="285"/>
    </location>
</feature>
<evidence type="ECO:0008006" key="9">
    <source>
        <dbReference type="Google" id="ProtNLM"/>
    </source>
</evidence>
<keyword evidence="8" id="KW-1185">Reference proteome</keyword>
<keyword evidence="5" id="KW-0998">Cell outer membrane</keyword>
<dbReference type="InterPro" id="IPR010583">
    <property type="entry name" value="MipA"/>
</dbReference>
<accession>A0A2S9QJ84</accession>
<reference evidence="7 8" key="1">
    <citation type="submission" date="2018-02" db="EMBL/GenBank/DDBJ databases">
        <title>Whole genome sequencing of endophytic bacterium.</title>
        <authorList>
            <person name="Eedara R."/>
            <person name="Podile A.R."/>
        </authorList>
    </citation>
    <scope>NUCLEOTIDE SEQUENCE [LARGE SCALE GENOMIC DNA]</scope>
    <source>
        <strain evidence="7 8">RP1T</strain>
    </source>
</reference>
<dbReference type="GO" id="GO:0009279">
    <property type="term" value="C:cell outer membrane"/>
    <property type="evidence" value="ECO:0007669"/>
    <property type="project" value="UniProtKB-SubCell"/>
</dbReference>
<comment type="similarity">
    <text evidence="2">Belongs to the MipA/OmpV family.</text>
</comment>
<feature type="signal peptide" evidence="6">
    <location>
        <begin position="1"/>
        <end position="27"/>
    </location>
</feature>